<comment type="caution">
    <text evidence="1">The sequence shown here is derived from an EMBL/GenBank/DDBJ whole genome shotgun (WGS) entry which is preliminary data.</text>
</comment>
<keyword evidence="2" id="KW-1185">Reference proteome</keyword>
<gene>
    <name evidence="1" type="ORF">DPMN_141176</name>
</gene>
<reference evidence="1" key="2">
    <citation type="submission" date="2020-11" db="EMBL/GenBank/DDBJ databases">
        <authorList>
            <person name="McCartney M.A."/>
            <person name="Auch B."/>
            <person name="Kono T."/>
            <person name="Mallez S."/>
            <person name="Becker A."/>
            <person name="Gohl D.M."/>
            <person name="Silverstein K.A.T."/>
            <person name="Koren S."/>
            <person name="Bechman K.B."/>
            <person name="Herman A."/>
            <person name="Abrahante J.E."/>
            <person name="Garbe J."/>
        </authorList>
    </citation>
    <scope>NUCLEOTIDE SEQUENCE</scope>
    <source>
        <strain evidence="1">Duluth1</strain>
        <tissue evidence="1">Whole animal</tissue>
    </source>
</reference>
<protein>
    <submittedName>
        <fullName evidence="1">Uncharacterized protein</fullName>
    </submittedName>
</protein>
<evidence type="ECO:0000313" key="2">
    <source>
        <dbReference type="Proteomes" id="UP000828390"/>
    </source>
</evidence>
<dbReference type="EMBL" id="JAIWYP010000006">
    <property type="protein sequence ID" value="KAH3812737.1"/>
    <property type="molecule type" value="Genomic_DNA"/>
</dbReference>
<evidence type="ECO:0000313" key="1">
    <source>
        <dbReference type="EMBL" id="KAH3812737.1"/>
    </source>
</evidence>
<sequence>MDVTLLVYVSRSSHTLLPFPLPSSGCESDPSDMDSRPCYNIPDVGELLKSRQHFLHSPFLTFDPCRGIQVHCSISFLYSGCEASRTSSIPQQDTLMFLHLRMYAL</sequence>
<reference evidence="1" key="1">
    <citation type="journal article" date="2019" name="bioRxiv">
        <title>The Genome of the Zebra Mussel, Dreissena polymorpha: A Resource for Invasive Species Research.</title>
        <authorList>
            <person name="McCartney M.A."/>
            <person name="Auch B."/>
            <person name="Kono T."/>
            <person name="Mallez S."/>
            <person name="Zhang Y."/>
            <person name="Obille A."/>
            <person name="Becker A."/>
            <person name="Abrahante J.E."/>
            <person name="Garbe J."/>
            <person name="Badalamenti J.P."/>
            <person name="Herman A."/>
            <person name="Mangelson H."/>
            <person name="Liachko I."/>
            <person name="Sullivan S."/>
            <person name="Sone E.D."/>
            <person name="Koren S."/>
            <person name="Silverstein K.A.T."/>
            <person name="Beckman K.B."/>
            <person name="Gohl D.M."/>
        </authorList>
    </citation>
    <scope>NUCLEOTIDE SEQUENCE</scope>
    <source>
        <strain evidence="1">Duluth1</strain>
        <tissue evidence="1">Whole animal</tissue>
    </source>
</reference>
<proteinExistence type="predicted"/>
<organism evidence="1 2">
    <name type="scientific">Dreissena polymorpha</name>
    <name type="common">Zebra mussel</name>
    <name type="synonym">Mytilus polymorpha</name>
    <dbReference type="NCBI Taxonomy" id="45954"/>
    <lineage>
        <taxon>Eukaryota</taxon>
        <taxon>Metazoa</taxon>
        <taxon>Spiralia</taxon>
        <taxon>Lophotrochozoa</taxon>
        <taxon>Mollusca</taxon>
        <taxon>Bivalvia</taxon>
        <taxon>Autobranchia</taxon>
        <taxon>Heteroconchia</taxon>
        <taxon>Euheterodonta</taxon>
        <taxon>Imparidentia</taxon>
        <taxon>Neoheterodontei</taxon>
        <taxon>Myida</taxon>
        <taxon>Dreissenoidea</taxon>
        <taxon>Dreissenidae</taxon>
        <taxon>Dreissena</taxon>
    </lineage>
</organism>
<accession>A0A9D4JMD6</accession>
<dbReference type="Proteomes" id="UP000828390">
    <property type="component" value="Unassembled WGS sequence"/>
</dbReference>
<dbReference type="AlphaFoldDB" id="A0A9D4JMD6"/>
<name>A0A9D4JMD6_DREPO</name>